<dbReference type="InterPro" id="IPR050136">
    <property type="entry name" value="FA_oxidation_alpha_subunit"/>
</dbReference>
<dbReference type="SUPFAM" id="SSF52096">
    <property type="entry name" value="ClpP/crotonase"/>
    <property type="match status" value="1"/>
</dbReference>
<dbReference type="AlphaFoldDB" id="Q39TK1"/>
<dbReference type="Proteomes" id="UP000007073">
    <property type="component" value="Chromosome"/>
</dbReference>
<proteinExistence type="predicted"/>
<dbReference type="KEGG" id="gme:Gmet_2196"/>
<accession>Q39TK1</accession>
<dbReference type="GO" id="GO:0006635">
    <property type="term" value="P:fatty acid beta-oxidation"/>
    <property type="evidence" value="ECO:0007669"/>
    <property type="project" value="TreeGrafter"/>
</dbReference>
<keyword evidence="2" id="KW-1185">Reference proteome</keyword>
<name>Q39TK1_GEOMG</name>
<dbReference type="GO" id="GO:0004300">
    <property type="term" value="F:enoyl-CoA hydratase activity"/>
    <property type="evidence" value="ECO:0007669"/>
    <property type="project" value="TreeGrafter"/>
</dbReference>
<dbReference type="CDD" id="cd06558">
    <property type="entry name" value="crotonase-like"/>
    <property type="match status" value="1"/>
</dbReference>
<evidence type="ECO:0000313" key="1">
    <source>
        <dbReference type="EMBL" id="ABB32423.1"/>
    </source>
</evidence>
<keyword evidence="1" id="KW-0413">Isomerase</keyword>
<dbReference type="Gene3D" id="3.90.226.10">
    <property type="entry name" value="2-enoyl-CoA Hydratase, Chain A, domain 1"/>
    <property type="match status" value="1"/>
</dbReference>
<dbReference type="InterPro" id="IPR029045">
    <property type="entry name" value="ClpP/crotonase-like_dom_sf"/>
</dbReference>
<reference evidence="1 2" key="1">
    <citation type="submission" date="2005-10" db="EMBL/GenBank/DDBJ databases">
        <title>Complete sequence of Geobacter metallireducens GS-15.</title>
        <authorList>
            <consortium name="US DOE Joint Genome Institute"/>
            <person name="Copeland A."/>
            <person name="Lucas S."/>
            <person name="Lapidus A."/>
            <person name="Barry K."/>
            <person name="Detter J.C."/>
            <person name="Glavina T."/>
            <person name="Hammon N."/>
            <person name="Israni S."/>
            <person name="Pitluck S."/>
            <person name="Di Bartolo G."/>
            <person name="Chain P."/>
            <person name="Schmutz J."/>
            <person name="Larimer F."/>
            <person name="Land M."/>
            <person name="Kyrpides N."/>
            <person name="Ivanova N."/>
            <person name="Richardson P."/>
        </authorList>
    </citation>
    <scope>NUCLEOTIDE SEQUENCE [LARGE SCALE GENOMIC DNA]</scope>
    <source>
        <strain evidence="2">ATCC 53774 / DSM 7210 / GS-15</strain>
    </source>
</reference>
<evidence type="ECO:0000313" key="2">
    <source>
        <dbReference type="Proteomes" id="UP000007073"/>
    </source>
</evidence>
<reference evidence="1 2" key="2">
    <citation type="journal article" date="2009" name="BMC Microbiol.">
        <title>The genome sequence of Geobacter metallireducens: features of metabolism, physiology and regulation common and dissimilar to Geobacter sulfurreducens.</title>
        <authorList>
            <person name="Aklujkar M."/>
            <person name="Krushkal J."/>
            <person name="DiBartolo G."/>
            <person name="Lapidus A."/>
            <person name="Land M.L."/>
            <person name="Lovley D.R."/>
        </authorList>
    </citation>
    <scope>NUCLEOTIDE SEQUENCE [LARGE SCALE GENOMIC DNA]</scope>
    <source>
        <strain evidence="2">ATCC 53774 / DSM 7210 / GS-15</strain>
    </source>
</reference>
<dbReference type="PANTHER" id="PTHR43612">
    <property type="entry name" value="TRIFUNCTIONAL ENZYME SUBUNIT ALPHA"/>
    <property type="match status" value="1"/>
</dbReference>
<dbReference type="HOGENOM" id="CLU_996622_0_0_7"/>
<dbReference type="EMBL" id="CP000148">
    <property type="protein sequence ID" value="ABB32423.1"/>
    <property type="molecule type" value="Genomic_DNA"/>
</dbReference>
<gene>
    <name evidence="1" type="ordered locus">Gmet_2196</name>
</gene>
<dbReference type="InterPro" id="IPR001753">
    <property type="entry name" value="Enoyl-CoA_hydra/iso"/>
</dbReference>
<dbReference type="GO" id="GO:0016509">
    <property type="term" value="F:long-chain (3S)-3-hydroxyacyl-CoA dehydrogenase (NAD+) activity"/>
    <property type="evidence" value="ECO:0007669"/>
    <property type="project" value="TreeGrafter"/>
</dbReference>
<dbReference type="Pfam" id="PF00378">
    <property type="entry name" value="ECH_1"/>
    <property type="match status" value="1"/>
</dbReference>
<dbReference type="RefSeq" id="WP_011365952.1">
    <property type="nucleotide sequence ID" value="NC_007517.1"/>
</dbReference>
<sequence>MSAYRYERDGEGIVTVTINPAGQPASIMDEGTAGELLDRLERDTISGVIITIDQASPATACTVSENSLSARQQVFNRLSAYKSMLRRLETLGKPVVAAINGPTQGRDYELCLAAHHRIAVNDLAIAIGLPDVAAGLIPCNGGVARLVRLIGLEKGLPLLMAGTKLAPEKAKETGLIDQLAASSGELQSMARDWIAANPAAGQPWDQKGYKMPGGTPSSPNIAQQIFVAPAILRKKCADGQPAQESILAVAVEGAQVDLESALRIESRYFTDLLFRTAAG</sequence>
<dbReference type="GO" id="GO:0016853">
    <property type="term" value="F:isomerase activity"/>
    <property type="evidence" value="ECO:0007669"/>
    <property type="project" value="UniProtKB-KW"/>
</dbReference>
<protein>
    <submittedName>
        <fullName evidence="1">Enoyl-CoA hydratase/isomerase</fullName>
    </submittedName>
</protein>
<dbReference type="eggNOG" id="COG1024">
    <property type="taxonomic scope" value="Bacteria"/>
</dbReference>
<dbReference type="PANTHER" id="PTHR43612:SF3">
    <property type="entry name" value="TRIFUNCTIONAL ENZYME SUBUNIT ALPHA, MITOCHONDRIAL"/>
    <property type="match status" value="1"/>
</dbReference>
<organism evidence="1 2">
    <name type="scientific">Geobacter metallireducens (strain ATCC 53774 / DSM 7210 / GS-15)</name>
    <dbReference type="NCBI Taxonomy" id="269799"/>
    <lineage>
        <taxon>Bacteria</taxon>
        <taxon>Pseudomonadati</taxon>
        <taxon>Thermodesulfobacteriota</taxon>
        <taxon>Desulfuromonadia</taxon>
        <taxon>Geobacterales</taxon>
        <taxon>Geobacteraceae</taxon>
        <taxon>Geobacter</taxon>
    </lineage>
</organism>
<dbReference type="STRING" id="269799.Gmet_2196"/>